<proteinExistence type="predicted"/>
<protein>
    <recommendedName>
        <fullName evidence="3">DUF4435 domain-containing protein</fullName>
    </recommendedName>
</protein>
<evidence type="ECO:0000313" key="2">
    <source>
        <dbReference type="Proteomes" id="UP000631421"/>
    </source>
</evidence>
<reference evidence="1" key="2">
    <citation type="submission" date="2020-08" db="EMBL/GenBank/DDBJ databases">
        <authorList>
            <person name="Chen M."/>
            <person name="Teng W."/>
            <person name="Zhao L."/>
            <person name="Hu C."/>
            <person name="Zhou Y."/>
            <person name="Han B."/>
            <person name="Song L."/>
            <person name="Shu W."/>
        </authorList>
    </citation>
    <scope>NUCLEOTIDE SEQUENCE</scope>
    <source>
        <strain evidence="1">FACHB-1277</strain>
    </source>
</reference>
<evidence type="ECO:0000313" key="1">
    <source>
        <dbReference type="EMBL" id="MBD2151312.1"/>
    </source>
</evidence>
<organism evidence="1 2">
    <name type="scientific">Pseudanabaena cinerea FACHB-1277</name>
    <dbReference type="NCBI Taxonomy" id="2949581"/>
    <lineage>
        <taxon>Bacteria</taxon>
        <taxon>Bacillati</taxon>
        <taxon>Cyanobacteriota</taxon>
        <taxon>Cyanophyceae</taxon>
        <taxon>Pseudanabaenales</taxon>
        <taxon>Pseudanabaenaceae</taxon>
        <taxon>Pseudanabaena</taxon>
        <taxon>Pseudanabaena cinerea</taxon>
    </lineage>
</organism>
<dbReference type="RefSeq" id="WP_190351731.1">
    <property type="nucleotide sequence ID" value="NZ_JACJPY010000049.1"/>
</dbReference>
<dbReference type="Proteomes" id="UP000631421">
    <property type="component" value="Unassembled WGS sequence"/>
</dbReference>
<name>A0A926Z736_9CYAN</name>
<dbReference type="EMBL" id="JACJPY010000049">
    <property type="protein sequence ID" value="MBD2151312.1"/>
    <property type="molecule type" value="Genomic_DNA"/>
</dbReference>
<gene>
    <name evidence="1" type="ORF">H6F44_14450</name>
</gene>
<sequence>MSLSKEELEQHCKFILSDSRVRNKIIILCEGDVYKENGKLSPLYYKKMENFPDANFYSACVPKPWSNLRPCFFNCGDRNDVLDTYFTLREMIKEDTNNQYNYLEYNHPKKIFALVDLDIQIKKINNYHFTDTQQIFSNLYQSGKINTLNSELDHEIWTTGLIHKEAYFLIPVLQSLFDEQINPPFYKNSQLLLNNIYISMSHDISSDSDLKNSFEIACSRICHCNGLNFSDADKLRDSWINEFQNTTDEERKHELVFSLLTIRKAKEYWHQIKPSDELDIDVSLYRNQLLLAIARNFYAKQTDDEAAAKYHIPYFFKMLRKFA</sequence>
<comment type="caution">
    <text evidence="1">The sequence shown here is derived from an EMBL/GenBank/DDBJ whole genome shotgun (WGS) entry which is preliminary data.</text>
</comment>
<reference evidence="1" key="1">
    <citation type="journal article" date="2015" name="ISME J.">
        <title>Draft Genome Sequence of Streptomyces incarnatus NRRL8089, which Produces the Nucleoside Antibiotic Sinefungin.</title>
        <authorList>
            <person name="Oshima K."/>
            <person name="Hattori M."/>
            <person name="Shimizu H."/>
            <person name="Fukuda K."/>
            <person name="Nemoto M."/>
            <person name="Inagaki K."/>
            <person name="Tamura T."/>
        </authorList>
    </citation>
    <scope>NUCLEOTIDE SEQUENCE</scope>
    <source>
        <strain evidence="1">FACHB-1277</strain>
    </source>
</reference>
<dbReference type="AlphaFoldDB" id="A0A926Z736"/>
<keyword evidence="2" id="KW-1185">Reference proteome</keyword>
<evidence type="ECO:0008006" key="3">
    <source>
        <dbReference type="Google" id="ProtNLM"/>
    </source>
</evidence>
<accession>A0A926Z736</accession>